<comment type="caution">
    <text evidence="10">The sequence shown here is derived from an EMBL/GenBank/DDBJ whole genome shotgun (WGS) entry which is preliminary data.</text>
</comment>
<dbReference type="InterPro" id="IPR025993">
    <property type="entry name" value="Ceramide_glucosylTrfase"/>
</dbReference>
<keyword evidence="5" id="KW-0808">Transferase</keyword>
<protein>
    <recommendedName>
        <fullName evidence="12">Glycosyl transferase</fullName>
    </recommendedName>
</protein>
<gene>
    <name evidence="10" type="ORF">B2G88_05480</name>
</gene>
<dbReference type="OrthoDB" id="27596at2157"/>
<keyword evidence="4" id="KW-0328">Glycosyltransferase</keyword>
<dbReference type="Gene3D" id="3.90.550.10">
    <property type="entry name" value="Spore Coat Polysaccharide Biosynthesis Protein SpsA, Chain A"/>
    <property type="match status" value="1"/>
</dbReference>
<comment type="pathway">
    <text evidence="2">Lipid metabolism; sphingolipid metabolism.</text>
</comment>
<evidence type="ECO:0008006" key="12">
    <source>
        <dbReference type="Google" id="ProtNLM"/>
    </source>
</evidence>
<dbReference type="GO" id="GO:0008120">
    <property type="term" value="F:ceramide glucosyltransferase activity"/>
    <property type="evidence" value="ECO:0007669"/>
    <property type="project" value="TreeGrafter"/>
</dbReference>
<dbReference type="CDD" id="cd00761">
    <property type="entry name" value="Glyco_tranf_GTA_type"/>
    <property type="match status" value="1"/>
</dbReference>
<evidence type="ECO:0000256" key="6">
    <source>
        <dbReference type="ARBA" id="ARBA00022692"/>
    </source>
</evidence>
<dbReference type="GO" id="GO:0016020">
    <property type="term" value="C:membrane"/>
    <property type="evidence" value="ECO:0007669"/>
    <property type="project" value="UniProtKB-SubCell"/>
</dbReference>
<dbReference type="InterPro" id="IPR029044">
    <property type="entry name" value="Nucleotide-diphossugar_trans"/>
</dbReference>
<dbReference type="AlphaFoldDB" id="A0A202EDD9"/>
<evidence type="ECO:0000256" key="7">
    <source>
        <dbReference type="ARBA" id="ARBA00022989"/>
    </source>
</evidence>
<evidence type="ECO:0000256" key="8">
    <source>
        <dbReference type="ARBA" id="ARBA00023136"/>
    </source>
</evidence>
<comment type="pathway">
    <text evidence="3">Sphingolipid metabolism.</text>
</comment>
<keyword evidence="6 9" id="KW-0812">Transmembrane</keyword>
<evidence type="ECO:0000256" key="5">
    <source>
        <dbReference type="ARBA" id="ARBA00022679"/>
    </source>
</evidence>
<dbReference type="SUPFAM" id="SSF53448">
    <property type="entry name" value="Nucleotide-diphospho-sugar transferases"/>
    <property type="match status" value="1"/>
</dbReference>
<reference evidence="10 11" key="1">
    <citation type="submission" date="2017-02" db="EMBL/GenBank/DDBJ databases">
        <title>Natronthermophilus aegyptiacus gen. nov.,sp. nov., an aerobic, extremely halophilic alkalithermophilic archaeon isolated from the athalassohaline Wadi An Natrun, Egypt.</title>
        <authorList>
            <person name="Zhao B."/>
        </authorList>
    </citation>
    <scope>NUCLEOTIDE SEQUENCE [LARGE SCALE GENOMIC DNA]</scope>
    <source>
        <strain evidence="10 11">CGMCC 1.3597</strain>
    </source>
</reference>
<evidence type="ECO:0000313" key="10">
    <source>
        <dbReference type="EMBL" id="OVE86235.1"/>
    </source>
</evidence>
<sequence length="298" mass="32314">MASVILPTNRWTDAAESVIKDLRDSDELLIVCDSSTAPVADEAPNQATVVIAGEPTGCSGKAHALATGMEHATDDIIVWTDDDVHREAGWIETLTSKVQTHDAATEVPVYTGSGLWQLFEPALIIAGTSGTASGRYVWGGGVAFDRTKLDETAFLRDLRRTVGDDSLLSEYVDDIWAETDHCRHLEVDGSPEAVYHRLVRFGKTSWRFEPLQTSILLGMSLAFSAGALMFPIVGVIVATVLGGLAYWKLGITRASVLLSYPSLLLVPVFLILALVAPSFEWGGRTYKWSGKFDVQVVS</sequence>
<dbReference type="PANTHER" id="PTHR12726:SF0">
    <property type="entry name" value="CERAMIDE GLUCOSYLTRANSFERASE"/>
    <property type="match status" value="1"/>
</dbReference>
<name>A0A202EDD9_9EURY</name>
<evidence type="ECO:0000256" key="3">
    <source>
        <dbReference type="ARBA" id="ARBA00004991"/>
    </source>
</evidence>
<comment type="subcellular location">
    <subcellularLocation>
        <location evidence="1">Membrane</location>
        <topology evidence="1">Multi-pass membrane protein</topology>
    </subcellularLocation>
</comment>
<evidence type="ECO:0000256" key="1">
    <source>
        <dbReference type="ARBA" id="ARBA00004141"/>
    </source>
</evidence>
<evidence type="ECO:0000256" key="9">
    <source>
        <dbReference type="SAM" id="Phobius"/>
    </source>
</evidence>
<keyword evidence="8 9" id="KW-0472">Membrane</keyword>
<organism evidence="10 11">
    <name type="scientific">Natronolimnobius baerhuensis</name>
    <dbReference type="NCBI Taxonomy" id="253108"/>
    <lineage>
        <taxon>Archaea</taxon>
        <taxon>Methanobacteriati</taxon>
        <taxon>Methanobacteriota</taxon>
        <taxon>Stenosarchaea group</taxon>
        <taxon>Halobacteria</taxon>
        <taxon>Halobacteriales</taxon>
        <taxon>Natrialbaceae</taxon>
        <taxon>Natronolimnobius</taxon>
    </lineage>
</organism>
<accession>A0A202EDD9</accession>
<dbReference type="PANTHER" id="PTHR12726">
    <property type="entry name" value="CERAMIDE GLUCOSYLTRANSFERASE"/>
    <property type="match status" value="1"/>
</dbReference>
<feature type="transmembrane region" description="Helical" evidence="9">
    <location>
        <begin position="258"/>
        <end position="279"/>
    </location>
</feature>
<keyword evidence="7 9" id="KW-1133">Transmembrane helix</keyword>
<keyword evidence="11" id="KW-1185">Reference proteome</keyword>
<evidence type="ECO:0000256" key="4">
    <source>
        <dbReference type="ARBA" id="ARBA00022676"/>
    </source>
</evidence>
<proteinExistence type="predicted"/>
<feature type="transmembrane region" description="Helical" evidence="9">
    <location>
        <begin position="215"/>
        <end position="246"/>
    </location>
</feature>
<dbReference type="RefSeq" id="WP_087714185.1">
    <property type="nucleotide sequence ID" value="NZ_MWPH01000001.1"/>
</dbReference>
<evidence type="ECO:0000313" key="11">
    <source>
        <dbReference type="Proteomes" id="UP000196084"/>
    </source>
</evidence>
<evidence type="ECO:0000256" key="2">
    <source>
        <dbReference type="ARBA" id="ARBA00004760"/>
    </source>
</evidence>
<dbReference type="GO" id="GO:0006679">
    <property type="term" value="P:glucosylceramide biosynthetic process"/>
    <property type="evidence" value="ECO:0007669"/>
    <property type="project" value="TreeGrafter"/>
</dbReference>
<dbReference type="Proteomes" id="UP000196084">
    <property type="component" value="Unassembled WGS sequence"/>
</dbReference>
<dbReference type="Pfam" id="PF13506">
    <property type="entry name" value="Glyco_transf_21"/>
    <property type="match status" value="1"/>
</dbReference>
<dbReference type="EMBL" id="MWPH01000001">
    <property type="protein sequence ID" value="OVE86235.1"/>
    <property type="molecule type" value="Genomic_DNA"/>
</dbReference>